<keyword evidence="3" id="KW-0804">Transcription</keyword>
<dbReference type="InterPro" id="IPR036271">
    <property type="entry name" value="Tet_transcr_reg_TetR-rel_C_sf"/>
</dbReference>
<dbReference type="PRINTS" id="PR00455">
    <property type="entry name" value="HTHTETR"/>
</dbReference>
<dbReference type="EMBL" id="JACIGE010000002">
    <property type="protein sequence ID" value="MBB4246331.1"/>
    <property type="molecule type" value="Genomic_DNA"/>
</dbReference>
<keyword evidence="2 4" id="KW-0238">DNA-binding</keyword>
<dbReference type="Pfam" id="PF00440">
    <property type="entry name" value="TetR_N"/>
    <property type="match status" value="1"/>
</dbReference>
<organism evidence="6 7">
    <name type="scientific">Rhodocyclus tenuis</name>
    <name type="common">Rhodospirillum tenue</name>
    <dbReference type="NCBI Taxonomy" id="1066"/>
    <lineage>
        <taxon>Bacteria</taxon>
        <taxon>Pseudomonadati</taxon>
        <taxon>Pseudomonadota</taxon>
        <taxon>Betaproteobacteria</taxon>
        <taxon>Rhodocyclales</taxon>
        <taxon>Rhodocyclaceae</taxon>
        <taxon>Rhodocyclus</taxon>
    </lineage>
</organism>
<dbReference type="InterPro" id="IPR011075">
    <property type="entry name" value="TetR_C"/>
</dbReference>
<feature type="DNA-binding region" description="H-T-H motif" evidence="4">
    <location>
        <begin position="64"/>
        <end position="83"/>
    </location>
</feature>
<evidence type="ECO:0000256" key="1">
    <source>
        <dbReference type="ARBA" id="ARBA00023015"/>
    </source>
</evidence>
<dbReference type="GO" id="GO:0003700">
    <property type="term" value="F:DNA-binding transcription factor activity"/>
    <property type="evidence" value="ECO:0007669"/>
    <property type="project" value="TreeGrafter"/>
</dbReference>
<keyword evidence="1" id="KW-0805">Transcription regulation</keyword>
<evidence type="ECO:0000313" key="7">
    <source>
        <dbReference type="Proteomes" id="UP000587070"/>
    </source>
</evidence>
<dbReference type="InterPro" id="IPR050109">
    <property type="entry name" value="HTH-type_TetR-like_transc_reg"/>
</dbReference>
<dbReference type="PROSITE" id="PS50977">
    <property type="entry name" value="HTH_TETR_2"/>
    <property type="match status" value="1"/>
</dbReference>
<dbReference type="Gene3D" id="1.10.357.10">
    <property type="entry name" value="Tetracycline Repressor, domain 2"/>
    <property type="match status" value="1"/>
</dbReference>
<name>A0A840G4R8_RHOTE</name>
<accession>A0A840G4R8</accession>
<evidence type="ECO:0000313" key="6">
    <source>
        <dbReference type="EMBL" id="MBB4246331.1"/>
    </source>
</evidence>
<dbReference type="SUPFAM" id="SSF48498">
    <property type="entry name" value="Tetracyclin repressor-like, C-terminal domain"/>
    <property type="match status" value="1"/>
</dbReference>
<feature type="domain" description="HTH tetR-type" evidence="5">
    <location>
        <begin position="41"/>
        <end position="101"/>
    </location>
</feature>
<dbReference type="FunFam" id="1.10.10.60:FF:000141">
    <property type="entry name" value="TetR family transcriptional regulator"/>
    <property type="match status" value="1"/>
</dbReference>
<evidence type="ECO:0000256" key="3">
    <source>
        <dbReference type="ARBA" id="ARBA00023163"/>
    </source>
</evidence>
<dbReference type="SUPFAM" id="SSF46689">
    <property type="entry name" value="Homeodomain-like"/>
    <property type="match status" value="1"/>
</dbReference>
<reference evidence="6 7" key="1">
    <citation type="submission" date="2020-08" db="EMBL/GenBank/DDBJ databases">
        <title>Genome sequencing of Purple Non-Sulfur Bacteria from various extreme environments.</title>
        <authorList>
            <person name="Mayer M."/>
        </authorList>
    </citation>
    <scope>NUCLEOTIDE SEQUENCE [LARGE SCALE GENOMIC DNA]</scope>
    <source>
        <strain evidence="6 7">2761</strain>
    </source>
</reference>
<evidence type="ECO:0000256" key="2">
    <source>
        <dbReference type="ARBA" id="ARBA00023125"/>
    </source>
</evidence>
<sequence>MNPSSFVNSFPSGANAAAADASSVNLRVGGDRRKQRSRRKEARPSELAAAALELFVERGFAATRLDDVAASAGVSKGTLYLYFNSKEALFKAVVQEAIVPELIAAEQFMANHRGSAAEVLRELTFFWWRHSGATRLAGVPKLMIAESGNFPELAKYYHDHVMMRGRALLGAVLARGIESGEFRRVDLETAIDLIIAPVMMLHVWRYSVCAHEREIDAEAYLTMHCDMIIRGFATEGNPA</sequence>
<dbReference type="GO" id="GO:0000976">
    <property type="term" value="F:transcription cis-regulatory region binding"/>
    <property type="evidence" value="ECO:0007669"/>
    <property type="project" value="TreeGrafter"/>
</dbReference>
<evidence type="ECO:0000256" key="4">
    <source>
        <dbReference type="PROSITE-ProRule" id="PRU00335"/>
    </source>
</evidence>
<gene>
    <name evidence="6" type="ORF">GGD90_000688</name>
</gene>
<evidence type="ECO:0000259" key="5">
    <source>
        <dbReference type="PROSITE" id="PS50977"/>
    </source>
</evidence>
<dbReference type="Pfam" id="PF16859">
    <property type="entry name" value="TetR_C_11"/>
    <property type="match status" value="1"/>
</dbReference>
<dbReference type="PANTHER" id="PTHR30055">
    <property type="entry name" value="HTH-TYPE TRANSCRIPTIONAL REGULATOR RUTR"/>
    <property type="match status" value="1"/>
</dbReference>
<dbReference type="InterPro" id="IPR009057">
    <property type="entry name" value="Homeodomain-like_sf"/>
</dbReference>
<dbReference type="AlphaFoldDB" id="A0A840G4R8"/>
<keyword evidence="7" id="KW-1185">Reference proteome</keyword>
<dbReference type="OrthoDB" id="9809994at2"/>
<protein>
    <submittedName>
        <fullName evidence="6">AcrR family transcriptional regulator</fullName>
    </submittedName>
</protein>
<dbReference type="Gene3D" id="1.10.10.60">
    <property type="entry name" value="Homeodomain-like"/>
    <property type="match status" value="1"/>
</dbReference>
<proteinExistence type="predicted"/>
<comment type="caution">
    <text evidence="6">The sequence shown here is derived from an EMBL/GenBank/DDBJ whole genome shotgun (WGS) entry which is preliminary data.</text>
</comment>
<dbReference type="InterPro" id="IPR001647">
    <property type="entry name" value="HTH_TetR"/>
</dbReference>
<dbReference type="PANTHER" id="PTHR30055:SF223">
    <property type="entry name" value="HTH-TYPE TRANSCRIPTIONAL REGULATOR UIDR"/>
    <property type="match status" value="1"/>
</dbReference>
<dbReference type="Proteomes" id="UP000587070">
    <property type="component" value="Unassembled WGS sequence"/>
</dbReference>
<dbReference type="RefSeq" id="WP_153115874.1">
    <property type="nucleotide sequence ID" value="NZ_JACIGE010000002.1"/>
</dbReference>